<dbReference type="Proteomes" id="UP000789366">
    <property type="component" value="Unassembled WGS sequence"/>
</dbReference>
<organism evidence="1 2">
    <name type="scientific">Cetraspora pellucida</name>
    <dbReference type="NCBI Taxonomy" id="1433469"/>
    <lineage>
        <taxon>Eukaryota</taxon>
        <taxon>Fungi</taxon>
        <taxon>Fungi incertae sedis</taxon>
        <taxon>Mucoromycota</taxon>
        <taxon>Glomeromycotina</taxon>
        <taxon>Glomeromycetes</taxon>
        <taxon>Diversisporales</taxon>
        <taxon>Gigasporaceae</taxon>
        <taxon>Cetraspora</taxon>
    </lineage>
</organism>
<evidence type="ECO:0000313" key="2">
    <source>
        <dbReference type="Proteomes" id="UP000789366"/>
    </source>
</evidence>
<proteinExistence type="predicted"/>
<feature type="non-terminal residue" evidence="1">
    <location>
        <position position="88"/>
    </location>
</feature>
<accession>A0ACA9QLC8</accession>
<reference evidence="1" key="1">
    <citation type="submission" date="2021-06" db="EMBL/GenBank/DDBJ databases">
        <authorList>
            <person name="Kallberg Y."/>
            <person name="Tangrot J."/>
            <person name="Rosling A."/>
        </authorList>
    </citation>
    <scope>NUCLEOTIDE SEQUENCE</scope>
    <source>
        <strain evidence="1">28 12/20/2015</strain>
    </source>
</reference>
<sequence>MGTWLTEDFVLKEVLLTCNELPHPHSGEIISAELFSIIQKWNLSSLVYAITTDNATNMIKDVHILKLQLSEVTKQACVTYTLQLTVQQ</sequence>
<dbReference type="EMBL" id="CAJVPW010044158">
    <property type="protein sequence ID" value="CAG8753487.1"/>
    <property type="molecule type" value="Genomic_DNA"/>
</dbReference>
<name>A0ACA9QLC8_9GLOM</name>
<evidence type="ECO:0000313" key="1">
    <source>
        <dbReference type="EMBL" id="CAG8753487.1"/>
    </source>
</evidence>
<keyword evidence="2" id="KW-1185">Reference proteome</keyword>
<comment type="caution">
    <text evidence="1">The sequence shown here is derived from an EMBL/GenBank/DDBJ whole genome shotgun (WGS) entry which is preliminary data.</text>
</comment>
<gene>
    <name evidence="1" type="ORF">SPELUC_LOCUS14644</name>
</gene>
<protein>
    <submittedName>
        <fullName evidence="1">14162_t:CDS:1</fullName>
    </submittedName>
</protein>